<dbReference type="InterPro" id="IPR008991">
    <property type="entry name" value="Translation_prot_SH3-like_sf"/>
</dbReference>
<keyword evidence="3" id="KW-0809">Transit peptide</keyword>
<dbReference type="Pfam" id="PF00467">
    <property type="entry name" value="KOW"/>
    <property type="match status" value="1"/>
</dbReference>
<dbReference type="InterPro" id="IPR005824">
    <property type="entry name" value="KOW"/>
</dbReference>
<dbReference type="GO" id="GO:0005840">
    <property type="term" value="C:ribosome"/>
    <property type="evidence" value="ECO:0007669"/>
    <property type="project" value="UniProtKB-KW"/>
</dbReference>
<dbReference type="PROSITE" id="PS01108">
    <property type="entry name" value="RIBOSOMAL_L24"/>
    <property type="match status" value="1"/>
</dbReference>
<dbReference type="NCBIfam" id="TIGR01079">
    <property type="entry name" value="rplX_bact"/>
    <property type="match status" value="1"/>
</dbReference>
<evidence type="ECO:0000256" key="9">
    <source>
        <dbReference type="RuleBase" id="RU003477"/>
    </source>
</evidence>
<dbReference type="InterPro" id="IPR057264">
    <property type="entry name" value="Ribosomal_uL24_C"/>
</dbReference>
<dbReference type="GO" id="GO:1990904">
    <property type="term" value="C:ribonucleoprotein complex"/>
    <property type="evidence" value="ECO:0007669"/>
    <property type="project" value="UniProtKB-KW"/>
</dbReference>
<accession>A0A8C7GKI0</accession>
<dbReference type="GO" id="GO:0006412">
    <property type="term" value="P:translation"/>
    <property type="evidence" value="ECO:0007669"/>
    <property type="project" value="InterPro"/>
</dbReference>
<evidence type="ECO:0000313" key="11">
    <source>
        <dbReference type="Ensembl" id="ENSOKIP00005042896.1"/>
    </source>
</evidence>
<dbReference type="AlphaFoldDB" id="A0A8C7GKI0"/>
<dbReference type="SMART" id="SM00739">
    <property type="entry name" value="KOW"/>
    <property type="match status" value="1"/>
</dbReference>
<evidence type="ECO:0000259" key="10">
    <source>
        <dbReference type="SMART" id="SM00739"/>
    </source>
</evidence>
<evidence type="ECO:0000256" key="1">
    <source>
        <dbReference type="ARBA" id="ARBA00004173"/>
    </source>
</evidence>
<comment type="subcellular location">
    <subcellularLocation>
        <location evidence="1">Mitochondrion</location>
    </subcellularLocation>
</comment>
<evidence type="ECO:0000256" key="4">
    <source>
        <dbReference type="ARBA" id="ARBA00022980"/>
    </source>
</evidence>
<dbReference type="Pfam" id="PF17136">
    <property type="entry name" value="ribosomal_L24"/>
    <property type="match status" value="1"/>
</dbReference>
<dbReference type="GeneTree" id="ENSGT00940000157343"/>
<dbReference type="HAMAP" id="MF_01326_B">
    <property type="entry name" value="Ribosomal_uL24_B"/>
    <property type="match status" value="1"/>
</dbReference>
<feature type="domain" description="KOW" evidence="10">
    <location>
        <begin position="55"/>
        <end position="82"/>
    </location>
</feature>
<keyword evidence="4 9" id="KW-0689">Ribosomal protein</keyword>
<dbReference type="Proteomes" id="UP000694557">
    <property type="component" value="Unassembled WGS sequence"/>
</dbReference>
<dbReference type="InterPro" id="IPR003256">
    <property type="entry name" value="Ribosomal_uL24"/>
</dbReference>
<dbReference type="FunFam" id="2.30.30.30:FF:000032">
    <property type="entry name" value="39S ribosomal protein L24, mitochondrial"/>
    <property type="match status" value="1"/>
</dbReference>
<dbReference type="SUPFAM" id="SSF50104">
    <property type="entry name" value="Translation proteins SH3-like domain"/>
    <property type="match status" value="1"/>
</dbReference>
<sequence>MRLTAILSMAAKAAFPKDYRYGTSRPWTIAAKRLNPPGKKRRKMFIEPIAYEDWSVFKGDTVEILSGKDKGKQGKVAQVFRHRNWVILDGLNTHFRYIGKTADYRGTYIASEAPLLIRDISLVDPTDRKPTEVEWRFTEEGEKVRVSLRTGRIVPKPVFQRRDGIVPQQWKVLRRDSLGNVSSVLNSSGPRHFCQSRGGHLQSTIHSLPAQQHRCHHGTLPPGVLNSNSMPICSMYVLVFSSVYSGENKYLIHCRFCRFSYLQSM</sequence>
<dbReference type="GO" id="GO:0003735">
    <property type="term" value="F:structural constituent of ribosome"/>
    <property type="evidence" value="ECO:0007669"/>
    <property type="project" value="InterPro"/>
</dbReference>
<dbReference type="Gene3D" id="2.30.30.30">
    <property type="match status" value="1"/>
</dbReference>
<name>A0A8C7GKI0_ONCKI</name>
<evidence type="ECO:0000256" key="6">
    <source>
        <dbReference type="ARBA" id="ARBA00023274"/>
    </source>
</evidence>
<dbReference type="InterPro" id="IPR005825">
    <property type="entry name" value="Ribosomal_uL24_CS"/>
</dbReference>
<keyword evidence="5" id="KW-0496">Mitochondrion</keyword>
<dbReference type="GO" id="GO:0005739">
    <property type="term" value="C:mitochondrion"/>
    <property type="evidence" value="ECO:0007669"/>
    <property type="project" value="UniProtKB-SubCell"/>
</dbReference>
<organism evidence="11 12">
    <name type="scientific">Oncorhynchus kisutch</name>
    <name type="common">Coho salmon</name>
    <name type="synonym">Salmo kisutch</name>
    <dbReference type="NCBI Taxonomy" id="8019"/>
    <lineage>
        <taxon>Eukaryota</taxon>
        <taxon>Metazoa</taxon>
        <taxon>Chordata</taxon>
        <taxon>Craniata</taxon>
        <taxon>Vertebrata</taxon>
        <taxon>Euteleostomi</taxon>
        <taxon>Actinopterygii</taxon>
        <taxon>Neopterygii</taxon>
        <taxon>Teleostei</taxon>
        <taxon>Protacanthopterygii</taxon>
        <taxon>Salmoniformes</taxon>
        <taxon>Salmonidae</taxon>
        <taxon>Salmoninae</taxon>
        <taxon>Oncorhynchus</taxon>
    </lineage>
</organism>
<evidence type="ECO:0000256" key="3">
    <source>
        <dbReference type="ARBA" id="ARBA00022946"/>
    </source>
</evidence>
<dbReference type="CDD" id="cd06089">
    <property type="entry name" value="KOW_RPL26"/>
    <property type="match status" value="1"/>
</dbReference>
<comment type="similarity">
    <text evidence="2 9">Belongs to the universal ribosomal protein uL24 family.</text>
</comment>
<dbReference type="InterPro" id="IPR014722">
    <property type="entry name" value="Rib_uL2_dom2"/>
</dbReference>
<reference evidence="11" key="1">
    <citation type="submission" date="2025-08" db="UniProtKB">
        <authorList>
            <consortium name="Ensembl"/>
        </authorList>
    </citation>
    <scope>IDENTIFICATION</scope>
</reference>
<dbReference type="GO" id="GO:0003723">
    <property type="term" value="F:RNA binding"/>
    <property type="evidence" value="ECO:0007669"/>
    <property type="project" value="InterPro"/>
</dbReference>
<keyword evidence="6 9" id="KW-0687">Ribonucleoprotein</keyword>
<evidence type="ECO:0000256" key="5">
    <source>
        <dbReference type="ARBA" id="ARBA00023128"/>
    </source>
</evidence>
<dbReference type="PANTHER" id="PTHR12903">
    <property type="entry name" value="MITOCHONDRIAL RIBOSOMAL PROTEIN L24"/>
    <property type="match status" value="1"/>
</dbReference>
<evidence type="ECO:0000256" key="8">
    <source>
        <dbReference type="ARBA" id="ARBA00035357"/>
    </source>
</evidence>
<evidence type="ECO:0000256" key="7">
    <source>
        <dbReference type="ARBA" id="ARBA00035283"/>
    </source>
</evidence>
<dbReference type="Ensembl" id="ENSOKIT00005045217.1">
    <property type="protein sequence ID" value="ENSOKIP00005042896.1"/>
    <property type="gene ID" value="ENSOKIG00005018124.1"/>
</dbReference>
<keyword evidence="12" id="KW-1185">Reference proteome</keyword>
<protein>
    <recommendedName>
        <fullName evidence="7">Large ribosomal subunit protein uL24m</fullName>
    </recommendedName>
    <alternativeName>
        <fullName evidence="8">39S ribosomal protein L24, mitochondrial</fullName>
    </alternativeName>
</protein>
<dbReference type="InterPro" id="IPR041988">
    <property type="entry name" value="Ribosomal_uL24_KOW"/>
</dbReference>
<evidence type="ECO:0000313" key="12">
    <source>
        <dbReference type="Proteomes" id="UP000694557"/>
    </source>
</evidence>
<evidence type="ECO:0000256" key="2">
    <source>
        <dbReference type="ARBA" id="ARBA00010618"/>
    </source>
</evidence>
<proteinExistence type="inferred from homology"/>
<gene>
    <name evidence="11" type="primary">LOC116353406</name>
</gene>
<reference evidence="11" key="2">
    <citation type="submission" date="2025-09" db="UniProtKB">
        <authorList>
            <consortium name="Ensembl"/>
        </authorList>
    </citation>
    <scope>IDENTIFICATION</scope>
</reference>